<dbReference type="Pfam" id="PF13489">
    <property type="entry name" value="Methyltransf_23"/>
    <property type="match status" value="1"/>
</dbReference>
<reference evidence="1 2" key="1">
    <citation type="submission" date="2019-02" db="EMBL/GenBank/DDBJ databases">
        <title>Complete Genome Sequence and Methylome Analysis of free living Spirochaetas.</title>
        <authorList>
            <person name="Fomenkov A."/>
            <person name="Dubinina G."/>
            <person name="Leshcheva N."/>
            <person name="Mikheeva N."/>
            <person name="Grabovich M."/>
            <person name="Vincze T."/>
            <person name="Roberts R.J."/>
        </authorList>
    </citation>
    <scope>NUCLEOTIDE SEQUENCE [LARGE SCALE GENOMIC DNA]</scope>
    <source>
        <strain evidence="1 2">K2</strain>
    </source>
</reference>
<protein>
    <submittedName>
        <fullName evidence="1">Class I SAM-dependent methyltransferase</fullName>
    </submittedName>
</protein>
<dbReference type="GO" id="GO:0032259">
    <property type="term" value="P:methylation"/>
    <property type="evidence" value="ECO:0007669"/>
    <property type="project" value="UniProtKB-KW"/>
</dbReference>
<dbReference type="CDD" id="cd02440">
    <property type="entry name" value="AdoMet_MTases"/>
    <property type="match status" value="1"/>
</dbReference>
<dbReference type="PANTHER" id="PTHR43861">
    <property type="entry name" value="TRANS-ACONITATE 2-METHYLTRANSFERASE-RELATED"/>
    <property type="match status" value="1"/>
</dbReference>
<dbReference type="OrthoDB" id="9804312at2"/>
<keyword evidence="2" id="KW-1185">Reference proteome</keyword>
<dbReference type="KEGG" id="ock:EXM22_04790"/>
<evidence type="ECO:0000313" key="1">
    <source>
        <dbReference type="EMBL" id="QEN07337.1"/>
    </source>
</evidence>
<dbReference type="GO" id="GO:0008168">
    <property type="term" value="F:methyltransferase activity"/>
    <property type="evidence" value="ECO:0007669"/>
    <property type="project" value="UniProtKB-KW"/>
</dbReference>
<organism evidence="1 2">
    <name type="scientific">Oceanispirochaeta crateris</name>
    <dbReference type="NCBI Taxonomy" id="2518645"/>
    <lineage>
        <taxon>Bacteria</taxon>
        <taxon>Pseudomonadati</taxon>
        <taxon>Spirochaetota</taxon>
        <taxon>Spirochaetia</taxon>
        <taxon>Spirochaetales</taxon>
        <taxon>Spirochaetaceae</taxon>
        <taxon>Oceanispirochaeta</taxon>
    </lineage>
</organism>
<accession>A0A5C1QIP0</accession>
<gene>
    <name evidence="1" type="ORF">EXM22_04790</name>
</gene>
<sequence>MMSKKSADLYDHTLDYYNSNAAETFRLYGSKPSPYKDRFKAYFKAESEILDIGSGSGRDVQTLLEQGFDAYGMDASEELIRLSKSGFKELADRFKTGSLPDEIPDTFSNREWDGILCSAVLQHIPDNHLFDTTFTFHRLLKIGGRLLVTVPLTYPGIINDRDAKDRLFRIRPAQEYVFLFERIGFQLVSQEERSDGLNRGGISWSELLFQKKDLSGIRAIDGV</sequence>
<dbReference type="Gene3D" id="3.40.50.150">
    <property type="entry name" value="Vaccinia Virus protein VP39"/>
    <property type="match status" value="1"/>
</dbReference>
<keyword evidence="1" id="KW-0489">Methyltransferase</keyword>
<dbReference type="SUPFAM" id="SSF53335">
    <property type="entry name" value="S-adenosyl-L-methionine-dependent methyltransferases"/>
    <property type="match status" value="1"/>
</dbReference>
<keyword evidence="1" id="KW-0808">Transferase</keyword>
<dbReference type="AlphaFoldDB" id="A0A5C1QIP0"/>
<proteinExistence type="predicted"/>
<name>A0A5C1QIP0_9SPIO</name>
<dbReference type="EMBL" id="CP036150">
    <property type="protein sequence ID" value="QEN07337.1"/>
    <property type="molecule type" value="Genomic_DNA"/>
</dbReference>
<evidence type="ECO:0000313" key="2">
    <source>
        <dbReference type="Proteomes" id="UP000324209"/>
    </source>
</evidence>
<dbReference type="Proteomes" id="UP000324209">
    <property type="component" value="Chromosome"/>
</dbReference>
<dbReference type="InterPro" id="IPR029063">
    <property type="entry name" value="SAM-dependent_MTases_sf"/>
</dbReference>